<name>A0A4Z0YLX5_9PEZI</name>
<dbReference type="AlphaFoldDB" id="A0A4Z0YLX5"/>
<dbReference type="Pfam" id="PF06985">
    <property type="entry name" value="HET"/>
    <property type="match status" value="1"/>
</dbReference>
<feature type="domain" description="Heterokaryon incompatibility" evidence="1">
    <location>
        <begin position="22"/>
        <end position="113"/>
    </location>
</feature>
<proteinExistence type="predicted"/>
<keyword evidence="3" id="KW-1185">Reference proteome</keyword>
<comment type="caution">
    <text evidence="2">The sequence shown here is derived from an EMBL/GenBank/DDBJ whole genome shotgun (WGS) entry which is preliminary data.</text>
</comment>
<dbReference type="EMBL" id="SKBN01000058">
    <property type="protein sequence ID" value="TGJ84854.1"/>
    <property type="molecule type" value="Genomic_DNA"/>
</dbReference>
<dbReference type="PANTHER" id="PTHR10622">
    <property type="entry name" value="HET DOMAIN-CONTAINING PROTEIN"/>
    <property type="match status" value="1"/>
</dbReference>
<dbReference type="STRING" id="37992.A0A4Z0YLX5"/>
<dbReference type="PANTHER" id="PTHR10622:SF12">
    <property type="entry name" value="HET DOMAIN-CONTAINING PROTEIN"/>
    <property type="match status" value="1"/>
</dbReference>
<gene>
    <name evidence="2" type="ORF">E0Z10_g3915</name>
</gene>
<accession>A0A4Z0YLX5</accession>
<dbReference type="InterPro" id="IPR010730">
    <property type="entry name" value="HET"/>
</dbReference>
<dbReference type="Proteomes" id="UP000297716">
    <property type="component" value="Unassembled WGS sequence"/>
</dbReference>
<protein>
    <recommendedName>
        <fullName evidence="1">Heterokaryon incompatibility domain-containing protein</fullName>
    </recommendedName>
</protein>
<dbReference type="OrthoDB" id="194358at2759"/>
<organism evidence="2 3">
    <name type="scientific">Xylaria hypoxylon</name>
    <dbReference type="NCBI Taxonomy" id="37992"/>
    <lineage>
        <taxon>Eukaryota</taxon>
        <taxon>Fungi</taxon>
        <taxon>Dikarya</taxon>
        <taxon>Ascomycota</taxon>
        <taxon>Pezizomycotina</taxon>
        <taxon>Sordariomycetes</taxon>
        <taxon>Xylariomycetidae</taxon>
        <taxon>Xylariales</taxon>
        <taxon>Xylariaceae</taxon>
        <taxon>Xylaria</taxon>
    </lineage>
</organism>
<reference evidence="2 3" key="1">
    <citation type="submission" date="2019-03" db="EMBL/GenBank/DDBJ databases">
        <title>Draft genome sequence of Xylaria hypoxylon DSM 108379, a ubiquitous saprotrophic-parasitic fungi on hardwood.</title>
        <authorList>
            <person name="Buettner E."/>
            <person name="Leonhardt S."/>
            <person name="Gebauer A.M."/>
            <person name="Liers C."/>
            <person name="Hofrichter M."/>
            <person name="Kellner H."/>
        </authorList>
    </citation>
    <scope>NUCLEOTIDE SEQUENCE [LARGE SCALE GENOMIC DNA]</scope>
    <source>
        <strain evidence="2 3">DSM 108379</strain>
    </source>
</reference>
<evidence type="ECO:0000313" key="2">
    <source>
        <dbReference type="EMBL" id="TGJ84854.1"/>
    </source>
</evidence>
<evidence type="ECO:0000313" key="3">
    <source>
        <dbReference type="Proteomes" id="UP000297716"/>
    </source>
</evidence>
<sequence length="554" mass="63031">MRLIHCRTLQLQKFPEIEVPPYAILSHTWDGEEVTSADFLQGPPSTTDRVPKGWVKIKETCKLAEAQGYEYVWIDTCCIDKSSSAELTEAINSMYAWYAGASKCFAYLSDFDPSTPNADLFSSRWFSRGWTLQELIAPADFEFYDSSWRFYGSKASLGTDIAYATGIDESVLYPAGRDLRDVLAAIPICQKMSWASGRETQRLEDISYCLLGIFDVHMPLIYGEGTKAFTRLQEEIMKSSNDLTILAWKKKGETLPWDRYGILAQSPKVFSDSKDIVLSQDLMYNPDFSITNKGIRITVDLPITSGIEKPIMGLYCYRQDRPHEFLGIYLEAMSGGVYSRALPDIIPVEIAGRRSRDASIFMTTCSPKGNAPSSALVRGHHFSFNYHYPSEMSNSVQLLSAYPEKRWDGRFGFRAKDAPSFVGINTYKVYWQDKTSRFVVACGFDLTIQPWACIDIEGSELWCAAANRDLLRVGWLAREQKNEEISLKSKMYIRIDMKPFYGESEEPRWMQIVLRADRKRNRVRRQSVGHHQHLVDSLEGPLGYLPEPEGPELA</sequence>
<evidence type="ECO:0000259" key="1">
    <source>
        <dbReference type="Pfam" id="PF06985"/>
    </source>
</evidence>